<evidence type="ECO:0000256" key="12">
    <source>
        <dbReference type="ARBA" id="ARBA00023170"/>
    </source>
</evidence>
<evidence type="ECO:0000256" key="5">
    <source>
        <dbReference type="ARBA" id="ARBA00022496"/>
    </source>
</evidence>
<protein>
    <submittedName>
        <fullName evidence="18">TonB-dependent siderophore receptor</fullName>
    </submittedName>
</protein>
<dbReference type="SUPFAM" id="SSF49464">
    <property type="entry name" value="Carboxypeptidase regulatory domain-like"/>
    <property type="match status" value="1"/>
</dbReference>
<organism evidence="18 19">
    <name type="scientific">Apibacter muscae</name>
    <dbReference type="NCBI Taxonomy" id="2509004"/>
    <lineage>
        <taxon>Bacteria</taxon>
        <taxon>Pseudomonadati</taxon>
        <taxon>Bacteroidota</taxon>
        <taxon>Flavobacteriia</taxon>
        <taxon>Flavobacteriales</taxon>
        <taxon>Weeksellaceae</taxon>
        <taxon>Apibacter</taxon>
    </lineage>
</organism>
<keyword evidence="9" id="KW-0406">Ion transport</keyword>
<evidence type="ECO:0000256" key="8">
    <source>
        <dbReference type="ARBA" id="ARBA00023004"/>
    </source>
</evidence>
<proteinExistence type="inferred from homology"/>
<keyword evidence="7" id="KW-0732">Signal</keyword>
<evidence type="ECO:0000313" key="18">
    <source>
        <dbReference type="EMBL" id="TWP29474.1"/>
    </source>
</evidence>
<dbReference type="GO" id="GO:0015344">
    <property type="term" value="F:siderophore uptake transmembrane transporter activity"/>
    <property type="evidence" value="ECO:0007669"/>
    <property type="project" value="TreeGrafter"/>
</dbReference>
<dbReference type="EMBL" id="SELH01000014">
    <property type="protein sequence ID" value="TWP29474.1"/>
    <property type="molecule type" value="Genomic_DNA"/>
</dbReference>
<dbReference type="PANTHER" id="PTHR32552">
    <property type="entry name" value="FERRICHROME IRON RECEPTOR-RELATED"/>
    <property type="match status" value="1"/>
</dbReference>
<dbReference type="GO" id="GO:0030246">
    <property type="term" value="F:carbohydrate binding"/>
    <property type="evidence" value="ECO:0007669"/>
    <property type="project" value="InterPro"/>
</dbReference>
<evidence type="ECO:0000256" key="4">
    <source>
        <dbReference type="ARBA" id="ARBA00022452"/>
    </source>
</evidence>
<dbReference type="AlphaFoldDB" id="A0A563DI31"/>
<keyword evidence="5" id="KW-0410">Iron transport</keyword>
<evidence type="ECO:0000256" key="2">
    <source>
        <dbReference type="ARBA" id="ARBA00009810"/>
    </source>
</evidence>
<keyword evidence="8" id="KW-0408">Iron</keyword>
<name>A0A563DI31_9FLAO</name>
<dbReference type="Gene3D" id="2.40.170.20">
    <property type="entry name" value="TonB-dependent receptor, beta-barrel domain"/>
    <property type="match status" value="1"/>
</dbReference>
<dbReference type="InterPro" id="IPR008969">
    <property type="entry name" value="CarboxyPept-like_regulatory"/>
</dbReference>
<keyword evidence="11 14" id="KW-0472">Membrane</keyword>
<dbReference type="InterPro" id="IPR010105">
    <property type="entry name" value="TonB_sidphr_rcpt"/>
</dbReference>
<feature type="domain" description="TonB-dependent receptor-like beta-barrel" evidence="16">
    <location>
        <begin position="405"/>
        <end position="866"/>
    </location>
</feature>
<dbReference type="SUPFAM" id="SSF56935">
    <property type="entry name" value="Porins"/>
    <property type="match status" value="1"/>
</dbReference>
<feature type="domain" description="TonB-dependent receptor plug" evidence="17">
    <location>
        <begin position="223"/>
        <end position="320"/>
    </location>
</feature>
<dbReference type="Proteomes" id="UP000319499">
    <property type="component" value="Unassembled WGS sequence"/>
</dbReference>
<dbReference type="PANTHER" id="PTHR32552:SF68">
    <property type="entry name" value="FERRICHROME OUTER MEMBRANE TRANSPORTER_PHAGE RECEPTOR"/>
    <property type="match status" value="1"/>
</dbReference>
<evidence type="ECO:0000256" key="3">
    <source>
        <dbReference type="ARBA" id="ARBA00022448"/>
    </source>
</evidence>
<evidence type="ECO:0000256" key="15">
    <source>
        <dbReference type="RuleBase" id="RU003357"/>
    </source>
</evidence>
<dbReference type="NCBIfam" id="TIGR01783">
    <property type="entry name" value="TonB-siderophor"/>
    <property type="match status" value="1"/>
</dbReference>
<comment type="caution">
    <text evidence="18">The sequence shown here is derived from an EMBL/GenBank/DDBJ whole genome shotgun (WGS) entry which is preliminary data.</text>
</comment>
<dbReference type="OrthoDB" id="9775095at2"/>
<dbReference type="InterPro" id="IPR013784">
    <property type="entry name" value="Carb-bd-like_fold"/>
</dbReference>
<keyword evidence="10 15" id="KW-0798">TonB box</keyword>
<reference evidence="18 19" key="1">
    <citation type="submission" date="2019-02" db="EMBL/GenBank/DDBJ databases">
        <title>Apibacter muscae sp. nov.: a novel member of the house fly microbiota.</title>
        <authorList>
            <person name="Park R."/>
        </authorList>
    </citation>
    <scope>NUCLEOTIDE SEQUENCE [LARGE SCALE GENOMIC DNA]</scope>
    <source>
        <strain evidence="18 19">AL1</strain>
    </source>
</reference>
<dbReference type="InterPro" id="IPR036942">
    <property type="entry name" value="Beta-barrel_TonB_sf"/>
</dbReference>
<dbReference type="Pfam" id="PF07715">
    <property type="entry name" value="Plug"/>
    <property type="match status" value="1"/>
</dbReference>
<dbReference type="Gene3D" id="2.60.40.1120">
    <property type="entry name" value="Carboxypeptidase-like, regulatory domain"/>
    <property type="match status" value="2"/>
</dbReference>
<dbReference type="GO" id="GO:0009279">
    <property type="term" value="C:cell outer membrane"/>
    <property type="evidence" value="ECO:0007669"/>
    <property type="project" value="UniProtKB-SubCell"/>
</dbReference>
<dbReference type="Pfam" id="PF13715">
    <property type="entry name" value="CarbopepD_reg_2"/>
    <property type="match status" value="1"/>
</dbReference>
<dbReference type="InterPro" id="IPR037066">
    <property type="entry name" value="Plug_dom_sf"/>
</dbReference>
<dbReference type="Pfam" id="PF13620">
    <property type="entry name" value="CarboxypepD_reg"/>
    <property type="match status" value="1"/>
</dbReference>
<evidence type="ECO:0000256" key="10">
    <source>
        <dbReference type="ARBA" id="ARBA00023077"/>
    </source>
</evidence>
<dbReference type="GO" id="GO:0038023">
    <property type="term" value="F:signaling receptor activity"/>
    <property type="evidence" value="ECO:0007669"/>
    <property type="project" value="InterPro"/>
</dbReference>
<gene>
    <name evidence="18" type="ORF">ETU09_03245</name>
</gene>
<dbReference type="SUPFAM" id="SSF49452">
    <property type="entry name" value="Starch-binding domain-like"/>
    <property type="match status" value="1"/>
</dbReference>
<keyword evidence="4 14" id="KW-1134">Transmembrane beta strand</keyword>
<evidence type="ECO:0000313" key="19">
    <source>
        <dbReference type="Proteomes" id="UP000319499"/>
    </source>
</evidence>
<evidence type="ECO:0000256" key="7">
    <source>
        <dbReference type="ARBA" id="ARBA00022729"/>
    </source>
</evidence>
<dbReference type="GO" id="GO:0015891">
    <property type="term" value="P:siderophore transport"/>
    <property type="evidence" value="ECO:0007669"/>
    <property type="project" value="InterPro"/>
</dbReference>
<evidence type="ECO:0000256" key="9">
    <source>
        <dbReference type="ARBA" id="ARBA00023065"/>
    </source>
</evidence>
<dbReference type="CDD" id="cd01347">
    <property type="entry name" value="ligand_gated_channel"/>
    <property type="match status" value="1"/>
</dbReference>
<evidence type="ECO:0000256" key="14">
    <source>
        <dbReference type="PROSITE-ProRule" id="PRU01360"/>
    </source>
</evidence>
<evidence type="ECO:0000256" key="1">
    <source>
        <dbReference type="ARBA" id="ARBA00004571"/>
    </source>
</evidence>
<evidence type="ECO:0000259" key="16">
    <source>
        <dbReference type="Pfam" id="PF00593"/>
    </source>
</evidence>
<dbReference type="InterPro" id="IPR000531">
    <property type="entry name" value="Beta-barrel_TonB"/>
</dbReference>
<comment type="subcellular location">
    <subcellularLocation>
        <location evidence="1 14">Cell outer membrane</location>
        <topology evidence="1 14">Multi-pass membrane protein</topology>
    </subcellularLocation>
</comment>
<keyword evidence="12 18" id="KW-0675">Receptor</keyword>
<dbReference type="InterPro" id="IPR039426">
    <property type="entry name" value="TonB-dep_rcpt-like"/>
</dbReference>
<keyword evidence="13 14" id="KW-0998">Cell outer membrane</keyword>
<accession>A0A563DI31</accession>
<evidence type="ECO:0000256" key="11">
    <source>
        <dbReference type="ARBA" id="ARBA00023136"/>
    </source>
</evidence>
<evidence type="ECO:0000256" key="6">
    <source>
        <dbReference type="ARBA" id="ARBA00022692"/>
    </source>
</evidence>
<dbReference type="RefSeq" id="WP_146291867.1">
    <property type="nucleotide sequence ID" value="NZ_SELH01000014.1"/>
</dbReference>
<keyword evidence="6 14" id="KW-0812">Transmembrane</keyword>
<dbReference type="Gene3D" id="2.170.130.10">
    <property type="entry name" value="TonB-dependent receptor, plug domain"/>
    <property type="match status" value="1"/>
</dbReference>
<sequence>MKHIYTSFSLFFCCIITFGQNLSSIQGFILDEQGIPIENSTVYIDGNPSHKTSDSKGFFFIEQLEKGTHSMSVFHPNYSLHNQEISLISDSLKQIFIVLKANKDSIANHNSGIEGYIFDEDHQPVVNANLYVDGNTNSIQTDPSGYFSIYGLKEGAHNLFIQNSSLYSEHFENIFLSPNEIRNITITLNSLAKTDKNLDEVVVYGKKKVPNGLDMVTRIPIDPQDMIQNISIIPEKIIKEQGALSLSDATQNVAGVTLFGSYGGVRESMSIRGYRGTPVLKNGVQVDSDFRTASIASDMQGVESVQVLKGSAALTQGIGDGLGSPGGVINVVTKTPKFKDQGNISIRTGSWGMFRPTLDFQTVLDKKKTAAIRINSAYERSDSYKSYINKEKFYINPSFEWRPDDKTRIVLEMDYLDSNVTPDIGTINLAPDNIEALFKMPHSKFLGFKSDNMHNKTTTYSTRLYRDLTDQLMLRLAYAGSSYQTESTAASLTKNKFSENGVIDYSKRYRTLNKSARDDKNQVIQLDLIGKDVKTGFMKHTFQAGFDFKKTDLNTTSYSLLDSKGKSVKYIDVIDVYSPISNVKPAGYTFGDEKVSSSNTSSYGFTVQDVVSFNSYIKAMLGVRYSSKISQSNSTIGKTQGNAWDPFFGVMITPIENINIFGSYTTTSDLRSAANRDINGKEMGSAVSKQWEMGFKSSWFENRLFFNATYFNIRNSDLQYGITDGVSNVVLYYILAGDLKRSGIELELTGKILPNLQAILGYSYLDAKYEDSPSYVDGSRPMNAPHTTFNGWLRYAFDKGALKDLSLGAGVYYVGSRPVNEWSLVADGHGTTPGVKPFLMPSYLTVNAQAGYKIKQFDIQVFFNNIFNELGYNSYYRGGFINQIDPSNFGIQVGYNF</sequence>
<evidence type="ECO:0000256" key="13">
    <source>
        <dbReference type="ARBA" id="ARBA00023237"/>
    </source>
</evidence>
<dbReference type="Pfam" id="PF00593">
    <property type="entry name" value="TonB_dep_Rec_b-barrel"/>
    <property type="match status" value="1"/>
</dbReference>
<dbReference type="PROSITE" id="PS52016">
    <property type="entry name" value="TONB_DEPENDENT_REC_3"/>
    <property type="match status" value="1"/>
</dbReference>
<dbReference type="InterPro" id="IPR012910">
    <property type="entry name" value="Plug_dom"/>
</dbReference>
<keyword evidence="19" id="KW-1185">Reference proteome</keyword>
<comment type="similarity">
    <text evidence="2 14 15">Belongs to the TonB-dependent receptor family.</text>
</comment>
<keyword evidence="3 14" id="KW-0813">Transport</keyword>
<evidence type="ECO:0000259" key="17">
    <source>
        <dbReference type="Pfam" id="PF07715"/>
    </source>
</evidence>